<keyword evidence="2" id="KW-1185">Reference proteome</keyword>
<reference evidence="2" key="1">
    <citation type="journal article" date="2016" name="Genome Announc.">
        <title>Genome sequences of three species of Hanseniaspora isolated from spontaneous wine fermentations.</title>
        <authorList>
            <person name="Sternes P.R."/>
            <person name="Lee D."/>
            <person name="Kutyna D.R."/>
            <person name="Borneman A.R."/>
        </authorList>
    </citation>
    <scope>NUCLEOTIDE SEQUENCE [LARGE SCALE GENOMIC DNA]</scope>
    <source>
        <strain evidence="2">AWRI3580</strain>
    </source>
</reference>
<dbReference type="Proteomes" id="UP000095358">
    <property type="component" value="Unassembled WGS sequence"/>
</dbReference>
<dbReference type="AlphaFoldDB" id="A0A1E5RJG1"/>
<protein>
    <submittedName>
        <fullName evidence="1">Uncharacterized protein</fullName>
    </submittedName>
</protein>
<dbReference type="VEuPathDB" id="FungiDB:AWRI3580_g2456"/>
<gene>
    <name evidence="1" type="ORF">AWRI3580_g2456</name>
</gene>
<sequence length="289" mass="34139">MSTFNSITDLHNLQFYTNLTSIISQTVYCFKSEQSMDHFKKYKGKNIKKNVDGLFDGLPLFSCELKRDSSYLLSLDSTNYTIYKYVIIPSDSRHPDKAILEQRYLHNSKKYKLIDVNSEYNVTIYKVVYCEVVNKVAFLSLSKTKRSIVNFPFESLTMTFHIYHDYITISKNSVFDQHQWIYRNNEGNVFVDGFYINDRYKLVNANGDVAAEFDNTKRSNKWITTTLREKIGDLKFPFIKNPPGYSTNENVQNYENDYLVKFHEQVVCMVFVLINFRRAQEKKRNNWSN</sequence>
<evidence type="ECO:0000313" key="1">
    <source>
        <dbReference type="EMBL" id="OEJ87050.1"/>
    </source>
</evidence>
<organism evidence="1 2">
    <name type="scientific">Hanseniaspora uvarum</name>
    <name type="common">Yeast</name>
    <name type="synonym">Kloeckera apiculata</name>
    <dbReference type="NCBI Taxonomy" id="29833"/>
    <lineage>
        <taxon>Eukaryota</taxon>
        <taxon>Fungi</taxon>
        <taxon>Dikarya</taxon>
        <taxon>Ascomycota</taxon>
        <taxon>Saccharomycotina</taxon>
        <taxon>Saccharomycetes</taxon>
        <taxon>Saccharomycodales</taxon>
        <taxon>Saccharomycodaceae</taxon>
        <taxon>Hanseniaspora</taxon>
    </lineage>
</organism>
<comment type="caution">
    <text evidence="1">The sequence shown here is derived from an EMBL/GenBank/DDBJ whole genome shotgun (WGS) entry which is preliminary data.</text>
</comment>
<name>A0A1E5RJG1_HANUV</name>
<accession>A0A1E5RJG1</accession>
<dbReference type="OrthoDB" id="3970844at2759"/>
<evidence type="ECO:0000313" key="2">
    <source>
        <dbReference type="Proteomes" id="UP000095358"/>
    </source>
</evidence>
<proteinExistence type="predicted"/>
<dbReference type="EMBL" id="LPNN01000005">
    <property type="protein sequence ID" value="OEJ87050.1"/>
    <property type="molecule type" value="Genomic_DNA"/>
</dbReference>